<dbReference type="Proteomes" id="UP000241131">
    <property type="component" value="Segment"/>
</dbReference>
<evidence type="ECO:0000313" key="3">
    <source>
        <dbReference type="Proteomes" id="UP000241131"/>
    </source>
</evidence>
<protein>
    <submittedName>
        <fullName evidence="2">Tail assembly chaperone</fullName>
    </submittedName>
</protein>
<evidence type="ECO:0000313" key="2">
    <source>
        <dbReference type="EMBL" id="AUG87146.1"/>
    </source>
</evidence>
<feature type="compositionally biased region" description="Pro residues" evidence="1">
    <location>
        <begin position="238"/>
        <end position="250"/>
    </location>
</feature>
<sequence length="258" mass="27977">MSALSCADLMTEAAAEYTSLPLDTRKGGTVQLRNLLMLPPDGLKTARVLLEAFGESKDTDLEKLVPQLRDLLLVVSDNPKALSVEMADWPLGVYLRVVTAWQEETQAGGSAGLGQLIHDGHGGALRADLQRFYGLDLADVWRGTLTPRRVWTLSEYLPDDSALAASFAGGPDHRGWTLQAHLMAQLLNAVRFMDANNVRVSGGKIRDPEPVTPPAVKSAKAKPKRRLDLSKHPLAKPLTPPPEGGDPWPDPADVKRAD</sequence>
<evidence type="ECO:0000256" key="1">
    <source>
        <dbReference type="SAM" id="MobiDB-lite"/>
    </source>
</evidence>
<accession>A0A2H5BLD8</accession>
<dbReference type="EMBL" id="MG593801">
    <property type="protein sequence ID" value="AUG87146.1"/>
    <property type="molecule type" value="Genomic_DNA"/>
</dbReference>
<reference evidence="3" key="1">
    <citation type="submission" date="2017-11" db="EMBL/GenBank/DDBJ databases">
        <authorList>
            <person name="Han C.G."/>
        </authorList>
    </citation>
    <scope>NUCLEOTIDE SEQUENCE [LARGE SCALE GENOMIC DNA]</scope>
</reference>
<feature type="region of interest" description="Disordered" evidence="1">
    <location>
        <begin position="200"/>
        <end position="258"/>
    </location>
</feature>
<proteinExistence type="predicted"/>
<organism evidence="2 3">
    <name type="scientific">Streptomyces phage Attoomi</name>
    <dbReference type="NCBI Taxonomy" id="2059881"/>
    <lineage>
        <taxon>Viruses</taxon>
        <taxon>Duplodnaviria</taxon>
        <taxon>Heunggongvirae</taxon>
        <taxon>Uroviricota</taxon>
        <taxon>Caudoviricetes</taxon>
        <taxon>Attoomivirus</taxon>
        <taxon>Attoomivirus attoomi</taxon>
    </lineage>
</organism>
<gene>
    <name evidence="2" type="ORF">SEA_ATTOOMI_14</name>
</gene>
<keyword evidence="3" id="KW-1185">Reference proteome</keyword>
<name>A0A2H5BLD8_9CAUD</name>